<dbReference type="AlphaFoldDB" id="E1QTH4"/>
<dbReference type="InterPro" id="IPR029044">
    <property type="entry name" value="Nucleotide-diphossugar_trans"/>
</dbReference>
<reference evidence="1 2" key="1">
    <citation type="journal article" date="2010" name="Stand. Genomic Sci.">
        <title>Complete genome sequence of Vulcanisaeta distributa type strain (IC-017).</title>
        <authorList>
            <person name="Mavromatis K."/>
            <person name="Sikorski J."/>
            <person name="Pabst E."/>
            <person name="Teshima H."/>
            <person name="Lapidus A."/>
            <person name="Lucas S."/>
            <person name="Nolan M."/>
            <person name="Glavina Del Rio T."/>
            <person name="Cheng J.F."/>
            <person name="Bruce D."/>
            <person name="Goodwin L."/>
            <person name="Pitluck S."/>
            <person name="Liolios K."/>
            <person name="Ivanova N."/>
            <person name="Mikhailova N."/>
            <person name="Pati A."/>
            <person name="Chen A."/>
            <person name="Palaniappan K."/>
            <person name="Land M."/>
            <person name="Hauser L."/>
            <person name="Chang Y.J."/>
            <person name="Jeffries C.D."/>
            <person name="Rohde M."/>
            <person name="Spring S."/>
            <person name="Goker M."/>
            <person name="Wirth R."/>
            <person name="Woyke T."/>
            <person name="Bristow J."/>
            <person name="Eisen J.A."/>
            <person name="Markowitz V."/>
            <person name="Hugenholtz P."/>
            <person name="Klenk H.P."/>
            <person name="Kyrpides N.C."/>
        </authorList>
    </citation>
    <scope>NUCLEOTIDE SEQUENCE [LARGE SCALE GENOMIC DNA]</scope>
    <source>
        <strain evidence="2">DSM 14429 / JCM 11212 / NBRC 100878 / IC-017</strain>
    </source>
</reference>
<dbReference type="RefSeq" id="WP_013336692.1">
    <property type="nucleotide sequence ID" value="NC_014537.1"/>
</dbReference>
<evidence type="ECO:0000313" key="1">
    <source>
        <dbReference type="EMBL" id="ADN50967.1"/>
    </source>
</evidence>
<dbReference type="GO" id="GO:0016740">
    <property type="term" value="F:transferase activity"/>
    <property type="evidence" value="ECO:0007669"/>
    <property type="project" value="UniProtKB-KW"/>
</dbReference>
<dbReference type="Proteomes" id="UP000006681">
    <property type="component" value="Chromosome"/>
</dbReference>
<dbReference type="HOGENOM" id="CLU_2679141_0_0_2"/>
<proteinExistence type="predicted"/>
<gene>
    <name evidence="1" type="ordered locus">Vdis_1586</name>
</gene>
<name>E1QTH4_VULDI</name>
<dbReference type="GeneID" id="9752523"/>
<sequence>MEITALIISTNRSRAPLLRHAISSAINQTRKPNELIVVMSYDDREVRDLVNPYGFVIHHVSTRVGPMWARGIRE</sequence>
<dbReference type="eggNOG" id="arCOG01398">
    <property type="taxonomic scope" value="Archaea"/>
</dbReference>
<dbReference type="SUPFAM" id="SSF53448">
    <property type="entry name" value="Nucleotide-diphospho-sugar transferases"/>
    <property type="match status" value="1"/>
</dbReference>
<keyword evidence="1" id="KW-0808">Transferase</keyword>
<keyword evidence="2" id="KW-1185">Reference proteome</keyword>
<dbReference type="EMBL" id="CP002100">
    <property type="protein sequence ID" value="ADN50967.1"/>
    <property type="molecule type" value="Genomic_DNA"/>
</dbReference>
<dbReference type="CDD" id="cd00761">
    <property type="entry name" value="Glyco_tranf_GTA_type"/>
    <property type="match status" value="1"/>
</dbReference>
<dbReference type="STRING" id="572478.Vdis_1586"/>
<dbReference type="KEGG" id="vdi:Vdis_1586"/>
<reference evidence="2" key="2">
    <citation type="journal article" date="2010" name="Stand. Genomic Sci.">
        <title>Complete genome sequence of Vulcanisaeta distributa type strain (IC-017T).</title>
        <authorList>
            <person name="Mavromatis K."/>
            <person name="Sikorski J."/>
            <person name="Pabst E."/>
            <person name="Teshima H."/>
            <person name="Lapidus A."/>
            <person name="Lucas S."/>
            <person name="Nolan M."/>
            <person name="Glavina Del Rio T."/>
            <person name="Cheng J."/>
            <person name="Bruce D."/>
            <person name="Goodwin L."/>
            <person name="Pitluck S."/>
            <person name="Liolios K."/>
            <person name="Ivanova N."/>
            <person name="Mikhailova N."/>
            <person name="Pati A."/>
            <person name="Chen A."/>
            <person name="Palaniappan K."/>
            <person name="Land M."/>
            <person name="Hauser L."/>
            <person name="Chang Y."/>
            <person name="Jeffries C."/>
            <person name="Rohde M."/>
            <person name="Spring S."/>
            <person name="Goker M."/>
            <person name="Wirth R."/>
            <person name="Woyke T."/>
            <person name="Bristow J."/>
            <person name="Eisen J."/>
            <person name="Markowitz V."/>
            <person name="Hugenholtz P."/>
            <person name="Klenk H."/>
            <person name="Kyrpides N."/>
        </authorList>
    </citation>
    <scope>NUCLEOTIDE SEQUENCE [LARGE SCALE GENOMIC DNA]</scope>
    <source>
        <strain evidence="2">DSM 14429 / JCM 11212 / NBRC 100878 / IC-017</strain>
    </source>
</reference>
<accession>E1QTH4</accession>
<organism evidence="1 2">
    <name type="scientific">Vulcanisaeta distributa (strain DSM 14429 / JCM 11212 / NBRC 100878 / IC-017)</name>
    <dbReference type="NCBI Taxonomy" id="572478"/>
    <lineage>
        <taxon>Archaea</taxon>
        <taxon>Thermoproteota</taxon>
        <taxon>Thermoprotei</taxon>
        <taxon>Thermoproteales</taxon>
        <taxon>Thermoproteaceae</taxon>
        <taxon>Vulcanisaeta</taxon>
    </lineage>
</organism>
<protein>
    <submittedName>
        <fullName evidence="1">Glycosyl transferase family protein</fullName>
    </submittedName>
</protein>
<evidence type="ECO:0000313" key="2">
    <source>
        <dbReference type="Proteomes" id="UP000006681"/>
    </source>
</evidence>